<dbReference type="EMBL" id="JAXCGZ010006242">
    <property type="protein sequence ID" value="KAK7079950.1"/>
    <property type="molecule type" value="Genomic_DNA"/>
</dbReference>
<dbReference type="Proteomes" id="UP001381693">
    <property type="component" value="Unassembled WGS sequence"/>
</dbReference>
<accession>A0AAN8X8R8</accession>
<evidence type="ECO:0000313" key="2">
    <source>
        <dbReference type="EMBL" id="KAK7079950.1"/>
    </source>
</evidence>
<feature type="region of interest" description="Disordered" evidence="1">
    <location>
        <begin position="2558"/>
        <end position="2577"/>
    </location>
</feature>
<feature type="region of interest" description="Disordered" evidence="1">
    <location>
        <begin position="746"/>
        <end position="771"/>
    </location>
</feature>
<name>A0AAN8X8R8_HALRR</name>
<keyword evidence="3" id="KW-1185">Reference proteome</keyword>
<evidence type="ECO:0000256" key="1">
    <source>
        <dbReference type="SAM" id="MobiDB-lite"/>
    </source>
</evidence>
<feature type="compositionally biased region" description="Low complexity" evidence="1">
    <location>
        <begin position="2559"/>
        <end position="2577"/>
    </location>
</feature>
<sequence>MTKKSIRKLTTVFLQGETEPDLQDNKSVLKTVFPPDSSSPDVALHGRTRLDMPESDVLRLNSSGNLFPQNNSSQSLISFKNSLPLMHELTSIKSVFPFLRNISRNFSNLSFNDMRHAESTSAQKYNLTDENIKSLLLSPLLLHRDHTVSMDSDVLAPVTGGSNTVHLVTSYSSGLGSKLSSSESGSFGSSQTSKEILDNDSLLYGNARNSALRNLNFRNLLSLWSNYKVLNGMPVKSSSSSDTNHVVFDSRKGGQIKGVVTQAESLQGIKENQEENDKYSWRNNDRVNSTLPEVMNNNYALNPFLSNIPVPSTVPEKQNDSIQFFRPTVRYEYRYLAAFHDFMDDLNHGTAYLSDEQQVNESLAVKEVLEKLINFTNVVSKALLSQSEITQLLAVIQEYLGDGAKEKDEIMPAALTPNKNELALYGENHINSSSYVNRYRGTHQPHLVYTDPSSFQNKSGPVEYSPLLQQPNTSFIPISHVGVTDITKPTDLPVITKGPFQYKNGTVTFYGGVPDFGIRTALQKLHDILMAKLQKAHPHASYQASEPSVVSTTTATLPLVQSDRPEIKEVSFEHGIPLFSSESGSITSALISLLREATEAIEDKVILGTNANNSVPAFEEDDSDKLEREESYMHDHLQTVSQYTLPTTDLFLQNTDADRYSTPKPNKQSLKGTTYIPEKVQNNDEFTFSSAESFFDSGIAGMLSSKYKDVIEVPINLPFENQLPSAFNLRTKDTSDLAAIRENVVDEPSSISLSSEENSNKEEATNREAMEPSVVITVTQTQNQDQNQGYVPLSAIKPFAGILSGKPGYGMSSSDTISGLQHLLNLVGKHPINSTQNVNLYPGGTLGNLSSLFGNLHPFSPIVSALANSGINLSGPFTSDLQGQYPNAIGGGPDFNPFSQSLDSVGSFVFITNKPSGTDPFISGQSSSGSNLDHHYPIYVILNKPNGSGSQENLENSEQALSSPSLGNQSPFFVIPYQPSGSGSLPSLITSFGNKYPVIVIPNKPSGSESLPSLESSGQNSTSMNPGKPHPIFIILNKPSTSGNQPGAPPGGQYPSFIITNKPGGYGSSFPLVVGPSNPYGSGNFKPLTQLFGQPPFSQLFGLSGSDGSSVISGPFLFLPGRPVKNNSDVSFTETTATRPLETGLEANPFILIPNKFNSSSSSQSEVSSVDTIIPSKHTHPGSNTHNSPYFLLPGRPLGNTTNLSPILVYKNKPNSSGNNRPTHIFIPTQPYKPGDTGTVEGTLIAIPESLSSSVTLTVTQTQPTTPFTTNPVTTTDIPTTTEDITSIIITTLTTTEDLTTTAMPTTTEDVTTTAIPSTTEALTTTKDVTTTAIPTTTEDLTTTSIPTTTEYLTTTAIPTTTEDPTTTAIPTTTESLTTAAMPTTTEALTTTLIPTTTEALTTTAMPTTTEDLTTTSIPTTTENLTTAAMPTTTEALTTTVIPTTTEDLTTTAMPTTTEDLTTTSIPTTTEDLTTTAIPTTTEALTTTTMPTTTEDVTTTAMPTTTEDLTTTAMPTTTESLTTAAMPTTTEALTTTVIPTTTEDLTTTAMPTTTEDLTTTSMPTTTEHLTTTAIPTTTEALTTTTMSTTTEDVTTTAMPTTTEDLTTTAIPTTTEDLTTTAIPTTAEDITTTAIPTTTEDLTTTAIPTTTEDLTTAAMPTTTEALTTTVIPTTTEALTTTAMPTTTEDLTTTSIPTTTESLTTAAMPTTTEALTTTVIPTTTEDLTTTSIPTTTEHLTTTAIPTTTEALTTTALSTTTEDVTTTAMPTTTEDLTTTAIPTTTEDLTTTALPTTAEDLTTTAIPTTTEDLTTTSIPTTTESLTTAAMPTTTEALTTTVIPTTTEDLTTTAMPTTTEDLTTTSIPTTTEDLTTTAIPTTTEALTTTTMSTTTEDVTTTAIPTTTEDLTTTSIPTTTESLTTAAMPTTTEALTTTVIPTTTEDLTTTVMPTTTEDLTTTSIPTTTEQLTTTAIPTTTEALTTTTMSTTTEDVTTTAMPTTTEDLTTTAIPTTTESLTTAAMPTTTEALTTTVIPTTTEDLTTTAMPTTTEDLTTTSIPTTTEDLTTTAIPTTTEALTATTMSTTTEDVTTTAMPTTTEDLTTTAMPTTTESLTTAAMPTTTEALTTTVIPTTTESLTTTAMPTTTEDLTTTSVPTTTEHLTTTAIPTTTEALTTTTMSTTTEDVTTTAMPTTTEAPTTTALPTTTTSSTTTTASTTEATTTPSTTTTTTTTSTTTRRTTTPRRPLIPINPHRSSGDESPPFDTEFPSKENILNYAEKGKVNPDYMKFSKFHTERTELGSYGTGSNPLKSRRRHNDRFHDWKMPIRIEADHTEDPLVELKMNLMSTKKWQSDDEELIPNRNLLDGIVTVIPEDYKGRQNVVIQINQSQNQSQNQWVAFVPTRPPPRMPPSHIVLWFPMVSQRPLSSTAATVDLLLTSPSPLDPLLDSSVTVQSIVSTVTTIAPSSLVPTSTSVNSFTKDESVPTYTSLVTENETLVHTYAPAFQFSSEQTTDTSVEATVSTSSISVSATPFTYSSTITSATTEETLFSPVTVIEPPEHVISQTPPVSFSDPPTVSSVSTDSVSIDSGGEFTSSHLIAIEPPLVTSSSEIKITIPVSDSGTESTSPFEFTDISNTQISDTTLVPSTTKSSVLSLSFFNTELVPNTQTITAAKETSTSSSTRPTVTTTLKSTTPLPANKTTTPFSKIPVKPLEASTFIPVALYPIGKLIALHRVPVIDM</sequence>
<protein>
    <submittedName>
        <fullName evidence="2">Uncharacterized protein</fullName>
    </submittedName>
</protein>
<feature type="region of interest" description="Disordered" evidence="1">
    <location>
        <begin position="1008"/>
        <end position="1028"/>
    </location>
</feature>
<feature type="compositionally biased region" description="Low complexity" evidence="1">
    <location>
        <begin position="2187"/>
        <end position="2240"/>
    </location>
</feature>
<evidence type="ECO:0000313" key="3">
    <source>
        <dbReference type="Proteomes" id="UP001381693"/>
    </source>
</evidence>
<feature type="compositionally biased region" description="Basic and acidic residues" evidence="1">
    <location>
        <begin position="758"/>
        <end position="770"/>
    </location>
</feature>
<feature type="compositionally biased region" description="Low complexity" evidence="1">
    <location>
        <begin position="1008"/>
        <end position="1018"/>
    </location>
</feature>
<comment type="caution">
    <text evidence="2">The sequence shown here is derived from an EMBL/GenBank/DDBJ whole genome shotgun (WGS) entry which is preliminary data.</text>
</comment>
<feature type="compositionally biased region" description="Low complexity" evidence="1">
    <location>
        <begin position="2669"/>
        <end position="2687"/>
    </location>
</feature>
<proteinExistence type="predicted"/>
<reference evidence="2 3" key="1">
    <citation type="submission" date="2023-11" db="EMBL/GenBank/DDBJ databases">
        <title>Halocaridina rubra genome assembly.</title>
        <authorList>
            <person name="Smith C."/>
        </authorList>
    </citation>
    <scope>NUCLEOTIDE SEQUENCE [LARGE SCALE GENOMIC DNA]</scope>
    <source>
        <strain evidence="2">EP-1</strain>
        <tissue evidence="2">Whole</tissue>
    </source>
</reference>
<feature type="region of interest" description="Disordered" evidence="1">
    <location>
        <begin position="2187"/>
        <end position="2260"/>
    </location>
</feature>
<gene>
    <name evidence="2" type="ORF">SK128_003525</name>
</gene>
<feature type="region of interest" description="Disordered" evidence="1">
    <location>
        <begin position="2665"/>
        <end position="2691"/>
    </location>
</feature>
<organism evidence="2 3">
    <name type="scientific">Halocaridina rubra</name>
    <name type="common">Hawaiian red shrimp</name>
    <dbReference type="NCBI Taxonomy" id="373956"/>
    <lineage>
        <taxon>Eukaryota</taxon>
        <taxon>Metazoa</taxon>
        <taxon>Ecdysozoa</taxon>
        <taxon>Arthropoda</taxon>
        <taxon>Crustacea</taxon>
        <taxon>Multicrustacea</taxon>
        <taxon>Malacostraca</taxon>
        <taxon>Eumalacostraca</taxon>
        <taxon>Eucarida</taxon>
        <taxon>Decapoda</taxon>
        <taxon>Pleocyemata</taxon>
        <taxon>Caridea</taxon>
        <taxon>Atyoidea</taxon>
        <taxon>Atyidae</taxon>
        <taxon>Halocaridina</taxon>
    </lineage>
</organism>
<feature type="compositionally biased region" description="Low complexity" evidence="1">
    <location>
        <begin position="747"/>
        <end position="757"/>
    </location>
</feature>